<dbReference type="RefSeq" id="WP_126532549.1">
    <property type="nucleotide sequence ID" value="NZ_JADULK010000002.1"/>
</dbReference>
<evidence type="ECO:0000313" key="2">
    <source>
        <dbReference type="EMBL" id="VEI70201.1"/>
    </source>
</evidence>
<dbReference type="InterPro" id="IPR007344">
    <property type="entry name" value="GrpB/CoaE"/>
</dbReference>
<dbReference type="Pfam" id="PF04229">
    <property type="entry name" value="GrpB"/>
    <property type="match status" value="1"/>
</dbReference>
<evidence type="ECO:0000313" key="1">
    <source>
        <dbReference type="EMBL" id="MBH1929243.1"/>
    </source>
</evidence>
<gene>
    <name evidence="1" type="ORF">I5U13_06135</name>
    <name evidence="2" type="ORF">NCTC10036_03920</name>
</gene>
<dbReference type="InterPro" id="IPR043519">
    <property type="entry name" value="NT_sf"/>
</dbReference>
<keyword evidence="2" id="KW-0418">Kinase</keyword>
<accession>A0A448SRC1</accession>
<name>A0A448SRC1_SERRU</name>
<dbReference type="Gene3D" id="3.30.460.10">
    <property type="entry name" value="Beta Polymerase, domain 2"/>
    <property type="match status" value="1"/>
</dbReference>
<dbReference type="GO" id="GO:0016301">
    <property type="term" value="F:kinase activity"/>
    <property type="evidence" value="ECO:0007669"/>
    <property type="project" value="UniProtKB-KW"/>
</dbReference>
<sequence>MSASFPLTAAEREAVMTFADGDPDENPWVAGKPQQEEIDVVDYDPRWPQRFAQEKARLERALGPYALHIEHVGSTAVPALAAKPIIDIDLLVADPADEAGYIPPLTALGYVHTIREPSWYQHRLLRLDAPQINLHVFAAGSPEHLRHRLFRDWLIAHPEDRQRYVASKRRARQGVNTMADYNRNKQETVRQIYAKIFAALRNSAD</sequence>
<organism evidence="2 3">
    <name type="scientific">Serratia rubidaea</name>
    <name type="common">Serratia marinorubra</name>
    <dbReference type="NCBI Taxonomy" id="61652"/>
    <lineage>
        <taxon>Bacteria</taxon>
        <taxon>Pseudomonadati</taxon>
        <taxon>Pseudomonadota</taxon>
        <taxon>Gammaproteobacteria</taxon>
        <taxon>Enterobacterales</taxon>
        <taxon>Yersiniaceae</taxon>
        <taxon>Serratia</taxon>
    </lineage>
</organism>
<keyword evidence="2" id="KW-0808">Transferase</keyword>
<dbReference type="EMBL" id="LR134493">
    <property type="protein sequence ID" value="VEI70201.1"/>
    <property type="molecule type" value="Genomic_DNA"/>
</dbReference>
<reference evidence="1 4" key="2">
    <citation type="submission" date="2020-11" db="EMBL/GenBank/DDBJ databases">
        <title>Enhanced detection system for hospital associated transmission using whole genome sequencing surveillance.</title>
        <authorList>
            <person name="Harrison L.H."/>
            <person name="Van Tyne D."/>
            <person name="Marsh J.W."/>
            <person name="Griffith M.P."/>
            <person name="Snyder D.J."/>
            <person name="Cooper V.S."/>
            <person name="Mustapha M."/>
        </authorList>
    </citation>
    <scope>NUCLEOTIDE SEQUENCE [LARGE SCALE GENOMIC DNA]</scope>
    <source>
        <strain evidence="1 4">SER00230</strain>
    </source>
</reference>
<dbReference type="PANTHER" id="PTHR34822:SF1">
    <property type="entry name" value="GRPB FAMILY PROTEIN"/>
    <property type="match status" value="1"/>
</dbReference>
<evidence type="ECO:0000313" key="4">
    <source>
        <dbReference type="Proteomes" id="UP000624159"/>
    </source>
</evidence>
<dbReference type="EMBL" id="JADULK010000002">
    <property type="protein sequence ID" value="MBH1929243.1"/>
    <property type="molecule type" value="Genomic_DNA"/>
</dbReference>
<reference evidence="2 3" key="1">
    <citation type="submission" date="2018-12" db="EMBL/GenBank/DDBJ databases">
        <authorList>
            <consortium name="Pathogen Informatics"/>
        </authorList>
    </citation>
    <scope>NUCLEOTIDE SEQUENCE [LARGE SCALE GENOMIC DNA]</scope>
    <source>
        <strain evidence="2 3">NCTC10036</strain>
    </source>
</reference>
<keyword evidence="4" id="KW-1185">Reference proteome</keyword>
<protein>
    <submittedName>
        <fullName evidence="2">Dephospho-CoA kinase/protein folding accessory domain-containing protein</fullName>
    </submittedName>
    <submittedName>
        <fullName evidence="1">GrpB family protein</fullName>
    </submittedName>
</protein>
<dbReference type="Proteomes" id="UP000624159">
    <property type="component" value="Unassembled WGS sequence"/>
</dbReference>
<dbReference type="AlphaFoldDB" id="A0A448SRC1"/>
<dbReference type="Proteomes" id="UP000281904">
    <property type="component" value="Chromosome"/>
</dbReference>
<dbReference type="SUPFAM" id="SSF81301">
    <property type="entry name" value="Nucleotidyltransferase"/>
    <property type="match status" value="1"/>
</dbReference>
<proteinExistence type="predicted"/>
<evidence type="ECO:0000313" key="3">
    <source>
        <dbReference type="Proteomes" id="UP000281904"/>
    </source>
</evidence>
<dbReference type="PANTHER" id="PTHR34822">
    <property type="entry name" value="GRPB DOMAIN PROTEIN (AFU_ORTHOLOGUE AFUA_1G01530)"/>
    <property type="match status" value="1"/>
</dbReference>